<dbReference type="EMBL" id="CP002547">
    <property type="protein sequence ID" value="ADY55101.1"/>
    <property type="molecule type" value="Genomic_DNA"/>
</dbReference>
<dbReference type="PANTHER" id="PTHR43214">
    <property type="entry name" value="TWO-COMPONENT RESPONSE REGULATOR"/>
    <property type="match status" value="1"/>
</dbReference>
<accession>F0T0N6</accession>
<dbReference type="PANTHER" id="PTHR43214:SF42">
    <property type="entry name" value="TRANSCRIPTIONAL REGULATORY PROTEIN DESR"/>
    <property type="match status" value="1"/>
</dbReference>
<dbReference type="Pfam" id="PF00196">
    <property type="entry name" value="GerE"/>
    <property type="match status" value="1"/>
</dbReference>
<evidence type="ECO:0000256" key="3">
    <source>
        <dbReference type="ARBA" id="ARBA00023015"/>
    </source>
</evidence>
<dbReference type="InterPro" id="IPR058245">
    <property type="entry name" value="NreC/VraR/RcsB-like_REC"/>
</dbReference>
<evidence type="ECO:0000256" key="4">
    <source>
        <dbReference type="ARBA" id="ARBA00023125"/>
    </source>
</evidence>
<feature type="domain" description="Response regulatory" evidence="9">
    <location>
        <begin position="7"/>
        <end position="123"/>
    </location>
</feature>
<dbReference type="Proteomes" id="UP000007488">
    <property type="component" value="Chromosome"/>
</dbReference>
<keyword evidence="2 7" id="KW-0597">Phosphoprotein</keyword>
<dbReference type="GO" id="GO:0003677">
    <property type="term" value="F:DNA binding"/>
    <property type="evidence" value="ECO:0007669"/>
    <property type="project" value="UniProtKB-KW"/>
</dbReference>
<dbReference type="PROSITE" id="PS50110">
    <property type="entry name" value="RESPONSE_REGULATORY"/>
    <property type="match status" value="1"/>
</dbReference>
<sequence length="227" mass="24847">MINPKIFILIVDDNSLFAEGTASLLSLESEIAIAGIAKNATDCLQLVMSVHPDVVLLDINLPDASGISLISKIKRAKPNTCIIMLTGYSSNEYIDASLKEGASGFLSKDCSKQDIMIAIKQGLIAEKYPSRILLKNLMKTSSKDKSIEGSGSLVFQKSNSNIINDTTLLTSREKDCLKLICEGLRNKEIAEELGITNRTVEYHVGNILEKLGVKSRLEALLKYKKNI</sequence>
<dbReference type="KEGG" id="sgy:Sgly_0741"/>
<organism evidence="10 11">
    <name type="scientific">Syntrophobotulus glycolicus (strain DSM 8271 / FlGlyR)</name>
    <dbReference type="NCBI Taxonomy" id="645991"/>
    <lineage>
        <taxon>Bacteria</taxon>
        <taxon>Bacillati</taxon>
        <taxon>Bacillota</taxon>
        <taxon>Clostridia</taxon>
        <taxon>Eubacteriales</taxon>
        <taxon>Desulfitobacteriaceae</taxon>
        <taxon>Syntrophobotulus</taxon>
    </lineage>
</organism>
<dbReference type="GO" id="GO:0000160">
    <property type="term" value="P:phosphorelay signal transduction system"/>
    <property type="evidence" value="ECO:0007669"/>
    <property type="project" value="InterPro"/>
</dbReference>
<evidence type="ECO:0000256" key="7">
    <source>
        <dbReference type="PROSITE-ProRule" id="PRU00169"/>
    </source>
</evidence>
<dbReference type="SUPFAM" id="SSF52172">
    <property type="entry name" value="CheY-like"/>
    <property type="match status" value="1"/>
</dbReference>
<dbReference type="InterPro" id="IPR011006">
    <property type="entry name" value="CheY-like_superfamily"/>
</dbReference>
<keyword evidence="4" id="KW-0238">DNA-binding</keyword>
<keyword evidence="11" id="KW-1185">Reference proteome</keyword>
<evidence type="ECO:0000259" key="9">
    <source>
        <dbReference type="PROSITE" id="PS50110"/>
    </source>
</evidence>
<dbReference type="HOGENOM" id="CLU_000445_90_8_9"/>
<dbReference type="SMART" id="SM00421">
    <property type="entry name" value="HTH_LUXR"/>
    <property type="match status" value="1"/>
</dbReference>
<name>F0T0N6_SYNGF</name>
<keyword evidence="3" id="KW-0805">Transcription regulation</keyword>
<dbReference type="Pfam" id="PF00072">
    <property type="entry name" value="Response_reg"/>
    <property type="match status" value="1"/>
</dbReference>
<comment type="function">
    <text evidence="6">May play the central regulatory role in sporulation. It may be an element of the effector pathway responsible for the activation of sporulation genes in response to nutritional stress. Spo0A may act in concert with spo0H (a sigma factor) to control the expression of some genes that are critical to the sporulation process.</text>
</comment>
<feature type="modified residue" description="4-aspartylphosphate" evidence="7">
    <location>
        <position position="58"/>
    </location>
</feature>
<dbReference type="eggNOG" id="COG2197">
    <property type="taxonomic scope" value="Bacteria"/>
</dbReference>
<evidence type="ECO:0000256" key="6">
    <source>
        <dbReference type="ARBA" id="ARBA00024867"/>
    </source>
</evidence>
<dbReference type="InterPro" id="IPR016032">
    <property type="entry name" value="Sig_transdc_resp-reg_C-effctor"/>
</dbReference>
<reference evidence="10 11" key="1">
    <citation type="journal article" date="2011" name="Stand. Genomic Sci.">
        <title>Complete genome sequence of Syntrophobotulus glycolicus type strain (FlGlyR).</title>
        <authorList>
            <person name="Han C."/>
            <person name="Mwirichia R."/>
            <person name="Chertkov O."/>
            <person name="Held B."/>
            <person name="Lapidus A."/>
            <person name="Nolan M."/>
            <person name="Lucas S."/>
            <person name="Hammon N."/>
            <person name="Deshpande S."/>
            <person name="Cheng J.F."/>
            <person name="Tapia R."/>
            <person name="Goodwin L."/>
            <person name="Pitluck S."/>
            <person name="Huntemann M."/>
            <person name="Liolios K."/>
            <person name="Ivanova N."/>
            <person name="Pagani I."/>
            <person name="Mavromatis K."/>
            <person name="Ovchinikova G."/>
            <person name="Pati A."/>
            <person name="Chen A."/>
            <person name="Palaniappan K."/>
            <person name="Land M."/>
            <person name="Hauser L."/>
            <person name="Brambilla E.M."/>
            <person name="Rohde M."/>
            <person name="Spring S."/>
            <person name="Sikorski J."/>
            <person name="Goker M."/>
            <person name="Woyke T."/>
            <person name="Bristow J."/>
            <person name="Eisen J.A."/>
            <person name="Markowitz V."/>
            <person name="Hugenholtz P."/>
            <person name="Kyrpides N.C."/>
            <person name="Klenk H.P."/>
            <person name="Detter J.C."/>
        </authorList>
    </citation>
    <scope>NUCLEOTIDE SEQUENCE [LARGE SCALE GENOMIC DNA]</scope>
    <source>
        <strain evidence="11">DSM 8271 / FlGlyR</strain>
    </source>
</reference>
<dbReference type="STRING" id="645991.Sgly_0741"/>
<feature type="domain" description="HTH luxR-type" evidence="8">
    <location>
        <begin position="162"/>
        <end position="227"/>
    </location>
</feature>
<dbReference type="PROSITE" id="PS00622">
    <property type="entry name" value="HTH_LUXR_1"/>
    <property type="match status" value="1"/>
</dbReference>
<gene>
    <name evidence="10" type="ordered locus">Sgly_0741</name>
</gene>
<evidence type="ECO:0000313" key="10">
    <source>
        <dbReference type="EMBL" id="ADY55101.1"/>
    </source>
</evidence>
<evidence type="ECO:0000259" key="8">
    <source>
        <dbReference type="PROSITE" id="PS50043"/>
    </source>
</evidence>
<dbReference type="InterPro" id="IPR000792">
    <property type="entry name" value="Tscrpt_reg_LuxR_C"/>
</dbReference>
<dbReference type="CDD" id="cd17535">
    <property type="entry name" value="REC_NarL-like"/>
    <property type="match status" value="1"/>
</dbReference>
<dbReference type="RefSeq" id="WP_013623972.1">
    <property type="nucleotide sequence ID" value="NC_015172.1"/>
</dbReference>
<protein>
    <recommendedName>
        <fullName evidence="1">Stage 0 sporulation protein A homolog</fullName>
    </recommendedName>
</protein>
<dbReference type="InterPro" id="IPR039420">
    <property type="entry name" value="WalR-like"/>
</dbReference>
<dbReference type="GO" id="GO:0006355">
    <property type="term" value="P:regulation of DNA-templated transcription"/>
    <property type="evidence" value="ECO:0007669"/>
    <property type="project" value="InterPro"/>
</dbReference>
<evidence type="ECO:0000256" key="5">
    <source>
        <dbReference type="ARBA" id="ARBA00023163"/>
    </source>
</evidence>
<dbReference type="SMART" id="SM00448">
    <property type="entry name" value="REC"/>
    <property type="match status" value="1"/>
</dbReference>
<evidence type="ECO:0000256" key="2">
    <source>
        <dbReference type="ARBA" id="ARBA00022553"/>
    </source>
</evidence>
<proteinExistence type="predicted"/>
<keyword evidence="5" id="KW-0804">Transcription</keyword>
<dbReference type="PRINTS" id="PR00038">
    <property type="entry name" value="HTHLUXR"/>
</dbReference>
<dbReference type="Gene3D" id="3.40.50.2300">
    <property type="match status" value="1"/>
</dbReference>
<evidence type="ECO:0000313" key="11">
    <source>
        <dbReference type="Proteomes" id="UP000007488"/>
    </source>
</evidence>
<dbReference type="CDD" id="cd06170">
    <property type="entry name" value="LuxR_C_like"/>
    <property type="match status" value="1"/>
</dbReference>
<dbReference type="AlphaFoldDB" id="F0T0N6"/>
<dbReference type="InterPro" id="IPR001789">
    <property type="entry name" value="Sig_transdc_resp-reg_receiver"/>
</dbReference>
<reference evidence="11" key="2">
    <citation type="submission" date="2011-02" db="EMBL/GenBank/DDBJ databases">
        <title>The complete genome of Syntrophobotulus glycolicus DSM 8271.</title>
        <authorList>
            <person name="Lucas S."/>
            <person name="Copeland A."/>
            <person name="Lapidus A."/>
            <person name="Bruce D."/>
            <person name="Goodwin L."/>
            <person name="Pitluck S."/>
            <person name="Kyrpides N."/>
            <person name="Mavromatis K."/>
            <person name="Pagani I."/>
            <person name="Ivanova N."/>
            <person name="Mikhailova N."/>
            <person name="Chertkov O."/>
            <person name="Held B."/>
            <person name="Detter J.C."/>
            <person name="Tapia R."/>
            <person name="Han C."/>
            <person name="Land M."/>
            <person name="Hauser L."/>
            <person name="Markowitz V."/>
            <person name="Cheng J.-F."/>
            <person name="Hugenholtz P."/>
            <person name="Woyke T."/>
            <person name="Wu D."/>
            <person name="Spring S."/>
            <person name="Schroeder M."/>
            <person name="Brambilla E."/>
            <person name="Klenk H.-P."/>
            <person name="Eisen J.A."/>
        </authorList>
    </citation>
    <scope>NUCLEOTIDE SEQUENCE [LARGE SCALE GENOMIC DNA]</scope>
    <source>
        <strain evidence="11">DSM 8271 / FlGlyR</strain>
    </source>
</reference>
<dbReference type="SUPFAM" id="SSF46894">
    <property type="entry name" value="C-terminal effector domain of the bipartite response regulators"/>
    <property type="match status" value="1"/>
</dbReference>
<dbReference type="PROSITE" id="PS50043">
    <property type="entry name" value="HTH_LUXR_2"/>
    <property type="match status" value="1"/>
</dbReference>
<evidence type="ECO:0000256" key="1">
    <source>
        <dbReference type="ARBA" id="ARBA00018672"/>
    </source>
</evidence>